<dbReference type="Pfam" id="PF19934">
    <property type="entry name" value="DUF6397"/>
    <property type="match status" value="1"/>
</dbReference>
<dbReference type="EMBL" id="JBIRRB010000001">
    <property type="protein sequence ID" value="MFI0909625.1"/>
    <property type="molecule type" value="Genomic_DNA"/>
</dbReference>
<gene>
    <name evidence="2" type="ORF">ACH4TF_04110</name>
</gene>
<protein>
    <submittedName>
        <fullName evidence="2">DUF6397 family protein</fullName>
    </submittedName>
</protein>
<dbReference type="InterPro" id="IPR045652">
    <property type="entry name" value="DUF6397"/>
</dbReference>
<comment type="caution">
    <text evidence="2">The sequence shown here is derived from an EMBL/GenBank/DDBJ whole genome shotgun (WGS) entry which is preliminary data.</text>
</comment>
<evidence type="ECO:0000313" key="3">
    <source>
        <dbReference type="Proteomes" id="UP001611162"/>
    </source>
</evidence>
<accession>A0ABW7SYJ3</accession>
<dbReference type="Proteomes" id="UP001611162">
    <property type="component" value="Unassembled WGS sequence"/>
</dbReference>
<evidence type="ECO:0000313" key="2">
    <source>
        <dbReference type="EMBL" id="MFI0909625.1"/>
    </source>
</evidence>
<evidence type="ECO:0000256" key="1">
    <source>
        <dbReference type="SAM" id="MobiDB-lite"/>
    </source>
</evidence>
<organism evidence="2 3">
    <name type="scientific">Streptomyces abikoensis</name>
    <dbReference type="NCBI Taxonomy" id="97398"/>
    <lineage>
        <taxon>Bacteria</taxon>
        <taxon>Bacillati</taxon>
        <taxon>Actinomycetota</taxon>
        <taxon>Actinomycetes</taxon>
        <taxon>Kitasatosporales</taxon>
        <taxon>Streptomycetaceae</taxon>
        <taxon>Streptomyces</taxon>
    </lineage>
</organism>
<keyword evidence="3" id="KW-1185">Reference proteome</keyword>
<name>A0ABW7SYJ3_9ACTN</name>
<sequence>MARAARELGLKPREFELAVQLGEVRTVAAGPDGRRRVPPEEIDRHKSSEGFPEALRSRLWVVGTAEGAELMGVGAARFTRLARAGCFTPVRFYVNRYRAVVWHYLAADLAEFADREPGLLTGRIPALLRTALDEHSDRRARGWRARRVDQLTAQASDAWQRAAATAAVLDAPELAQVVPDPGERAYLIALRPELTRIRSEVPAAREVIESLVLAEDPDEIDWYRHCLTTTLPQARATRPAPGTDGNRKTAQTPAPEREPEPRQGGAEPLAAARSVRPGRLWSWLRGRR</sequence>
<reference evidence="2 3" key="1">
    <citation type="submission" date="2024-10" db="EMBL/GenBank/DDBJ databases">
        <title>The Natural Products Discovery Center: Release of the First 8490 Sequenced Strains for Exploring Actinobacteria Biosynthetic Diversity.</title>
        <authorList>
            <person name="Kalkreuter E."/>
            <person name="Kautsar S.A."/>
            <person name="Yang D."/>
            <person name="Bader C.D."/>
            <person name="Teijaro C.N."/>
            <person name="Fluegel L."/>
            <person name="Davis C.M."/>
            <person name="Simpson J.R."/>
            <person name="Lauterbach L."/>
            <person name="Steele A.D."/>
            <person name="Gui C."/>
            <person name="Meng S."/>
            <person name="Li G."/>
            <person name="Viehrig K."/>
            <person name="Ye F."/>
            <person name="Su P."/>
            <person name="Kiefer A.F."/>
            <person name="Nichols A."/>
            <person name="Cepeda A.J."/>
            <person name="Yan W."/>
            <person name="Fan B."/>
            <person name="Jiang Y."/>
            <person name="Adhikari A."/>
            <person name="Zheng C.-J."/>
            <person name="Schuster L."/>
            <person name="Cowan T.M."/>
            <person name="Smanski M.J."/>
            <person name="Chevrette M.G."/>
            <person name="De Carvalho L.P.S."/>
            <person name="Shen B."/>
        </authorList>
    </citation>
    <scope>NUCLEOTIDE SEQUENCE [LARGE SCALE GENOMIC DNA]</scope>
    <source>
        <strain evidence="2 3">NPDC020979</strain>
    </source>
</reference>
<proteinExistence type="predicted"/>
<feature type="region of interest" description="Disordered" evidence="1">
    <location>
        <begin position="233"/>
        <end position="273"/>
    </location>
</feature>
<dbReference type="RefSeq" id="WP_397612119.1">
    <property type="nucleotide sequence ID" value="NZ_JBIRRB010000001.1"/>
</dbReference>